<dbReference type="GO" id="GO:0005634">
    <property type="term" value="C:nucleus"/>
    <property type="evidence" value="ECO:0007669"/>
    <property type="project" value="UniProtKB-SubCell"/>
</dbReference>
<name>A0A6P9BAH5_PANGU</name>
<dbReference type="InterPro" id="IPR036051">
    <property type="entry name" value="KRAB_dom_sf"/>
</dbReference>
<accession>A0A6P9BAH5</accession>
<comment type="subcellular location">
    <subcellularLocation>
        <location evidence="1">Nucleus</location>
    </subcellularLocation>
</comment>
<evidence type="ECO:0000256" key="8">
    <source>
        <dbReference type="ARBA" id="ARBA00023125"/>
    </source>
</evidence>
<evidence type="ECO:0000256" key="5">
    <source>
        <dbReference type="ARBA" id="ARBA00022771"/>
    </source>
</evidence>
<feature type="domain" description="KRAB" evidence="15">
    <location>
        <begin position="174"/>
        <end position="249"/>
    </location>
</feature>
<evidence type="ECO:0000313" key="17">
    <source>
        <dbReference type="RefSeq" id="XP_034267873.2"/>
    </source>
</evidence>
<dbReference type="PROSITE" id="PS50804">
    <property type="entry name" value="SCAN_BOX"/>
    <property type="match status" value="1"/>
</dbReference>
<gene>
    <name evidence="17" type="primary">LOC117662540</name>
</gene>
<dbReference type="Proteomes" id="UP001652622">
    <property type="component" value="Unplaced"/>
</dbReference>
<keyword evidence="6" id="KW-0862">Zinc</keyword>
<evidence type="ECO:0000256" key="4">
    <source>
        <dbReference type="ARBA" id="ARBA00022737"/>
    </source>
</evidence>
<evidence type="ECO:0000256" key="12">
    <source>
        <dbReference type="SAM" id="MobiDB-lite"/>
    </source>
</evidence>
<dbReference type="InterPro" id="IPR036236">
    <property type="entry name" value="Znf_C2H2_sf"/>
</dbReference>
<evidence type="ECO:0000256" key="3">
    <source>
        <dbReference type="ARBA" id="ARBA00022723"/>
    </source>
</evidence>
<dbReference type="PROSITE" id="PS50805">
    <property type="entry name" value="KRAB"/>
    <property type="match status" value="1"/>
</dbReference>
<dbReference type="CDD" id="cd07936">
    <property type="entry name" value="SCAN"/>
    <property type="match status" value="1"/>
</dbReference>
<organism evidence="16 17">
    <name type="scientific">Pantherophis guttatus</name>
    <name type="common">Corn snake</name>
    <name type="synonym">Elaphe guttata</name>
    <dbReference type="NCBI Taxonomy" id="94885"/>
    <lineage>
        <taxon>Eukaryota</taxon>
        <taxon>Metazoa</taxon>
        <taxon>Chordata</taxon>
        <taxon>Craniata</taxon>
        <taxon>Vertebrata</taxon>
        <taxon>Euteleostomi</taxon>
        <taxon>Lepidosauria</taxon>
        <taxon>Squamata</taxon>
        <taxon>Bifurcata</taxon>
        <taxon>Unidentata</taxon>
        <taxon>Episquamata</taxon>
        <taxon>Toxicofera</taxon>
        <taxon>Serpentes</taxon>
        <taxon>Colubroidea</taxon>
        <taxon>Colubridae</taxon>
        <taxon>Colubrinae</taxon>
        <taxon>Pantherophis</taxon>
    </lineage>
</organism>
<feature type="domain" description="C2H2-type" evidence="13">
    <location>
        <begin position="426"/>
        <end position="453"/>
    </location>
</feature>
<protein>
    <submittedName>
        <fullName evidence="17">Zinc finger protein 506-like</fullName>
    </submittedName>
</protein>
<dbReference type="SMART" id="SM00431">
    <property type="entry name" value="SCAN"/>
    <property type="match status" value="1"/>
</dbReference>
<evidence type="ECO:0000259" key="15">
    <source>
        <dbReference type="PROSITE" id="PS50805"/>
    </source>
</evidence>
<keyword evidence="3" id="KW-0479">Metal-binding</keyword>
<dbReference type="GO" id="GO:0000978">
    <property type="term" value="F:RNA polymerase II cis-regulatory region sequence-specific DNA binding"/>
    <property type="evidence" value="ECO:0007669"/>
    <property type="project" value="TreeGrafter"/>
</dbReference>
<feature type="domain" description="C2H2-type" evidence="13">
    <location>
        <begin position="342"/>
        <end position="369"/>
    </location>
</feature>
<evidence type="ECO:0000256" key="9">
    <source>
        <dbReference type="ARBA" id="ARBA00023163"/>
    </source>
</evidence>
<keyword evidence="8" id="KW-0238">DNA-binding</keyword>
<dbReference type="SUPFAM" id="SSF57667">
    <property type="entry name" value="beta-beta-alpha zinc fingers"/>
    <property type="match status" value="4"/>
</dbReference>
<dbReference type="Pfam" id="PF01352">
    <property type="entry name" value="KRAB"/>
    <property type="match status" value="1"/>
</dbReference>
<comment type="similarity">
    <text evidence="2">Belongs to the krueppel C2H2-type zinc-finger protein family.</text>
</comment>
<evidence type="ECO:0000256" key="2">
    <source>
        <dbReference type="ARBA" id="ARBA00006991"/>
    </source>
</evidence>
<dbReference type="Gene3D" id="6.10.140.140">
    <property type="match status" value="1"/>
</dbReference>
<evidence type="ECO:0000256" key="7">
    <source>
        <dbReference type="ARBA" id="ARBA00023015"/>
    </source>
</evidence>
<dbReference type="Gene3D" id="1.10.4020.10">
    <property type="entry name" value="DNA breaking-rejoining enzymes"/>
    <property type="match status" value="1"/>
</dbReference>
<feature type="domain" description="C2H2-type" evidence="13">
    <location>
        <begin position="510"/>
        <end position="537"/>
    </location>
</feature>
<feature type="domain" description="C2H2-type" evidence="13">
    <location>
        <begin position="482"/>
        <end position="509"/>
    </location>
</feature>
<keyword evidence="10" id="KW-0539">Nucleus</keyword>
<dbReference type="Gene3D" id="3.30.160.60">
    <property type="entry name" value="Classic Zinc Finger"/>
    <property type="match status" value="7"/>
</dbReference>
<dbReference type="Pfam" id="PF00096">
    <property type="entry name" value="zf-C2H2"/>
    <property type="match status" value="7"/>
</dbReference>
<keyword evidence="7" id="KW-0805">Transcription regulation</keyword>
<feature type="domain" description="SCAN box" evidence="14">
    <location>
        <begin position="16"/>
        <end position="91"/>
    </location>
</feature>
<evidence type="ECO:0000256" key="11">
    <source>
        <dbReference type="PROSITE-ProRule" id="PRU00042"/>
    </source>
</evidence>
<dbReference type="SUPFAM" id="SSF47353">
    <property type="entry name" value="Retrovirus capsid dimerization domain-like"/>
    <property type="match status" value="1"/>
</dbReference>
<dbReference type="CDD" id="cd07765">
    <property type="entry name" value="KRAB_A-box"/>
    <property type="match status" value="1"/>
</dbReference>
<sequence length="584" mass="67513">MMEESTMRSKIQAWNFRSLRYQEAEGPRGLCSRLHNFCRRWLRPEKHTKAQMLDLVVLEQLLFLLPPEMQSWVRGCGAETSSQAVALAEGFLLSQVEEQKEQSFPVDIRDSVGKRILLNPPRELLFWRIPQEDRSQDISGGKHRMKFSGLHDGAGTVVEPSNQSSWGSKQGSLVTFKEVAVNFSEEEWSQLDPDQKLLHWEVMLENHRNVASLDDNRQESQDSCELFQVINAGEGMEKSAIQMEAESHERKQSNDQSQENSSSIDALTQDFLAPKVKTRKQDFGKSMKEIKAKLHGNEHYPIQNKGEDAIRRRNGKDYTFMLSPGNRSVTSQKEIHAEEKPYKCVECGKSFKNNGQLTSHKRIHTEEKPYKCRECGKKFRGCSNLISHRKIHIGEKPYKCMKCGKSFTYSNSLTSHYWIHTGEKPHKCVECGKGFTRKSNLDIHERIHTEEKPHQCLECGKSFAIKSNLTRHNRIHTVEKPYKCRECGKSFHENGSLMLHKRTHTGEKPYKCMECGKSFTLRHHLTSHKRIHMGEKPYLFIYLFISNLYTALLPEDSGRCTATNKKHKIQTLKTIKRIYIYLAP</sequence>
<dbReference type="PANTHER" id="PTHR24388:SF96">
    <property type="entry name" value="GENE, 32687-RELATED"/>
    <property type="match status" value="1"/>
</dbReference>
<dbReference type="GeneID" id="117662540"/>
<dbReference type="AlphaFoldDB" id="A0A6P9BAH5"/>
<dbReference type="InterPro" id="IPR013087">
    <property type="entry name" value="Znf_C2H2_type"/>
</dbReference>
<feature type="domain" description="C2H2-type" evidence="13">
    <location>
        <begin position="398"/>
        <end position="425"/>
    </location>
</feature>
<dbReference type="SMART" id="SM00355">
    <property type="entry name" value="ZnF_C2H2"/>
    <property type="match status" value="7"/>
</dbReference>
<evidence type="ECO:0000256" key="10">
    <source>
        <dbReference type="ARBA" id="ARBA00023242"/>
    </source>
</evidence>
<dbReference type="PANTHER" id="PTHR24388">
    <property type="entry name" value="ZINC FINGER PROTEIN"/>
    <property type="match status" value="1"/>
</dbReference>
<dbReference type="PROSITE" id="PS00028">
    <property type="entry name" value="ZINC_FINGER_C2H2_1"/>
    <property type="match status" value="7"/>
</dbReference>
<evidence type="ECO:0000259" key="13">
    <source>
        <dbReference type="PROSITE" id="PS50157"/>
    </source>
</evidence>
<keyword evidence="5 11" id="KW-0863">Zinc-finger</keyword>
<dbReference type="KEGG" id="pgut:117662540"/>
<dbReference type="RefSeq" id="XP_034267873.2">
    <property type="nucleotide sequence ID" value="XM_034411982.2"/>
</dbReference>
<dbReference type="SUPFAM" id="SSF109640">
    <property type="entry name" value="KRAB domain (Kruppel-associated box)"/>
    <property type="match status" value="1"/>
</dbReference>
<dbReference type="GO" id="GO:0000981">
    <property type="term" value="F:DNA-binding transcription factor activity, RNA polymerase II-specific"/>
    <property type="evidence" value="ECO:0007669"/>
    <property type="project" value="TreeGrafter"/>
</dbReference>
<dbReference type="SMART" id="SM00349">
    <property type="entry name" value="KRAB"/>
    <property type="match status" value="1"/>
</dbReference>
<evidence type="ECO:0000256" key="6">
    <source>
        <dbReference type="ARBA" id="ARBA00022833"/>
    </source>
</evidence>
<dbReference type="InterPro" id="IPR038269">
    <property type="entry name" value="SCAN_sf"/>
</dbReference>
<keyword evidence="9" id="KW-0804">Transcription</keyword>
<evidence type="ECO:0000259" key="14">
    <source>
        <dbReference type="PROSITE" id="PS50804"/>
    </source>
</evidence>
<dbReference type="PROSITE" id="PS50157">
    <property type="entry name" value="ZINC_FINGER_C2H2_2"/>
    <property type="match status" value="7"/>
</dbReference>
<feature type="domain" description="C2H2-type" evidence="13">
    <location>
        <begin position="370"/>
        <end position="397"/>
    </location>
</feature>
<dbReference type="InterPro" id="IPR001909">
    <property type="entry name" value="KRAB"/>
</dbReference>
<proteinExistence type="inferred from homology"/>
<dbReference type="InParanoid" id="A0A6P9BAH5"/>
<reference evidence="17" key="1">
    <citation type="submission" date="2025-08" db="UniProtKB">
        <authorList>
            <consortium name="RefSeq"/>
        </authorList>
    </citation>
    <scope>IDENTIFICATION</scope>
    <source>
        <tissue evidence="17">Blood</tissue>
    </source>
</reference>
<keyword evidence="16" id="KW-1185">Reference proteome</keyword>
<feature type="region of interest" description="Disordered" evidence="12">
    <location>
        <begin position="242"/>
        <end position="271"/>
    </location>
</feature>
<evidence type="ECO:0000313" key="16">
    <source>
        <dbReference type="Proteomes" id="UP001652622"/>
    </source>
</evidence>
<dbReference type="InterPro" id="IPR050527">
    <property type="entry name" value="Snail/Krueppel_Znf"/>
</dbReference>
<feature type="domain" description="C2H2-type" evidence="13">
    <location>
        <begin position="454"/>
        <end position="481"/>
    </location>
</feature>
<evidence type="ECO:0000256" key="1">
    <source>
        <dbReference type="ARBA" id="ARBA00004123"/>
    </source>
</evidence>
<keyword evidence="4" id="KW-0677">Repeat</keyword>
<dbReference type="InterPro" id="IPR003309">
    <property type="entry name" value="SCAN_dom"/>
</dbReference>
<dbReference type="Pfam" id="PF02023">
    <property type="entry name" value="SCAN"/>
    <property type="match status" value="1"/>
</dbReference>
<feature type="compositionally biased region" description="Low complexity" evidence="12">
    <location>
        <begin position="254"/>
        <end position="263"/>
    </location>
</feature>
<dbReference type="GO" id="GO:0008270">
    <property type="term" value="F:zinc ion binding"/>
    <property type="evidence" value="ECO:0007669"/>
    <property type="project" value="UniProtKB-KW"/>
</dbReference>